<dbReference type="EMBL" id="HF571520">
    <property type="protein sequence ID" value="CCQ32218.1"/>
    <property type="molecule type" value="Genomic_DNA"/>
</dbReference>
<reference evidence="2 3" key="1">
    <citation type="journal article" date="2011" name="J. Bacteriol.">
        <title>Genome sequence of Halorhabdus tiamatea, the first archaeon isolated from a deep-sea anoxic brine lake.</title>
        <authorList>
            <person name="Antunes A."/>
            <person name="Alam I."/>
            <person name="Bajic V.B."/>
            <person name="Stingl U."/>
        </authorList>
    </citation>
    <scope>NUCLEOTIDE SEQUENCE [LARGE SCALE GENOMIC DNA]</scope>
    <source>
        <strain evidence="2 3">SARL4B</strain>
    </source>
</reference>
<proteinExistence type="predicted"/>
<protein>
    <submittedName>
        <fullName evidence="2">Uncharacterized protein</fullName>
    </submittedName>
</protein>
<dbReference type="AlphaFoldDB" id="F7PI35"/>
<dbReference type="eggNOG" id="arCOG11865">
    <property type="taxonomic scope" value="Archaea"/>
</dbReference>
<evidence type="ECO:0000313" key="4">
    <source>
        <dbReference type="Proteomes" id="UP000015381"/>
    </source>
</evidence>
<organism evidence="2 3">
    <name type="scientific">Halorhabdus tiamatea SARL4B</name>
    <dbReference type="NCBI Taxonomy" id="1033806"/>
    <lineage>
        <taxon>Archaea</taxon>
        <taxon>Methanobacteriati</taxon>
        <taxon>Methanobacteriota</taxon>
        <taxon>Stenosarchaea group</taxon>
        <taxon>Halobacteria</taxon>
        <taxon>Halobacteriales</taxon>
        <taxon>Haloarculaceae</taxon>
        <taxon>Halorhabdus</taxon>
    </lineage>
</organism>
<dbReference type="KEGG" id="hti:HTIA_0067"/>
<dbReference type="RefSeq" id="WP_008525198.1">
    <property type="nucleotide sequence ID" value="NC_021921.1"/>
</dbReference>
<dbReference type="GeneID" id="23798595"/>
<dbReference type="OrthoDB" id="199364at2157"/>
<evidence type="ECO:0000313" key="1">
    <source>
        <dbReference type="EMBL" id="CCQ32218.1"/>
    </source>
</evidence>
<keyword evidence="4" id="KW-1185">Reference proteome</keyword>
<evidence type="ECO:0000313" key="3">
    <source>
        <dbReference type="Proteomes" id="UP000003861"/>
    </source>
</evidence>
<gene>
    <name evidence="2" type="ORF">HLRTI_001336</name>
    <name evidence="1" type="ORF">HTIA_0067</name>
</gene>
<dbReference type="Proteomes" id="UP000015381">
    <property type="component" value="Chromosome I"/>
</dbReference>
<evidence type="ECO:0000313" key="2">
    <source>
        <dbReference type="EMBL" id="ERJ06630.1"/>
    </source>
</evidence>
<reference evidence="1 4" key="3">
    <citation type="journal article" date="2014" name="Environ. Microbiol.">
        <title>Halorhabdus tiamatea: proteogenomics and glycosidase activity measurements identify the first cultivated euryarchaeon from a deep-sea anoxic brine lake as potential polysaccharide degrader.</title>
        <authorList>
            <person name="Werner J."/>
            <person name="Ferrer M."/>
            <person name="Michel G."/>
            <person name="Mann A.J."/>
            <person name="Huang S."/>
            <person name="Juarez S."/>
            <person name="Ciordia S."/>
            <person name="Albar J.P."/>
            <person name="Alcaide M."/>
            <person name="La Cono V."/>
            <person name="Yakimov M.M."/>
            <person name="Antunes A."/>
            <person name="Taborda M."/>
            <person name="Da Costa M.S."/>
            <person name="Amann R.I."/>
            <person name="Gloeckner F.O."/>
            <person name="Golyshina O.V."/>
            <person name="Golyshin P.N."/>
            <person name="Teeling H."/>
        </authorList>
    </citation>
    <scope>NUCLEOTIDE SEQUENCE [LARGE SCALE GENOMIC DNA]</scope>
    <source>
        <strain evidence="4">SARL4B</strain>
        <strain evidence="1">Type strain: SARL4B</strain>
    </source>
</reference>
<dbReference type="Proteomes" id="UP000003861">
    <property type="component" value="Unassembled WGS sequence"/>
</dbReference>
<name>F7PI35_9EURY</name>
<accession>F7PI35</accession>
<dbReference type="EMBL" id="AFNT02000012">
    <property type="protein sequence ID" value="ERJ06630.1"/>
    <property type="molecule type" value="Genomic_DNA"/>
</dbReference>
<reference evidence="2 3" key="2">
    <citation type="journal article" date="2013" name="PLoS ONE">
        <title>INDIGO - INtegrated Data Warehouse of MIcrobial GenOmes with Examples from the Red Sea Extremophiles.</title>
        <authorList>
            <person name="Alam I."/>
            <person name="Antunes A."/>
            <person name="Kamau A.A."/>
            <person name="Ba Alawi W."/>
            <person name="Kalkatawi M."/>
            <person name="Stingl U."/>
            <person name="Bajic V.B."/>
        </authorList>
    </citation>
    <scope>NUCLEOTIDE SEQUENCE [LARGE SCALE GENOMIC DNA]</scope>
    <source>
        <strain evidence="2 3">SARL4B</strain>
    </source>
</reference>
<sequence length="123" mass="13833">MSKVPTIEELADVTGATEEQLKVEAKAAAGIQDVLIRTTREDIEHKARENITNPDTTECYWTVNGTPRQTGRGASILFSDGDRVIARSRIRRVEDGRIWFDPVEFVDAPQTKTPPTRGFTYVR</sequence>
<dbReference type="HOGENOM" id="CLU_2010064_0_0_2"/>